<evidence type="ECO:0000256" key="3">
    <source>
        <dbReference type="ARBA" id="ARBA00022723"/>
    </source>
</evidence>
<evidence type="ECO:0000256" key="7">
    <source>
        <dbReference type="ARBA" id="ARBA00023004"/>
    </source>
</evidence>
<dbReference type="SUPFAM" id="SSF117916">
    <property type="entry name" value="Fe-S cluster assembly (FSCA) domain-like"/>
    <property type="match status" value="1"/>
</dbReference>
<evidence type="ECO:0000256" key="2">
    <source>
        <dbReference type="ARBA" id="ARBA00008205"/>
    </source>
</evidence>
<dbReference type="Pfam" id="PF10609">
    <property type="entry name" value="ParA"/>
    <property type="match status" value="1"/>
</dbReference>
<keyword evidence="6 9" id="KW-0067">ATP-binding</keyword>
<comment type="similarity">
    <text evidence="9">Belongs to the Mrp/NBP35 ATP-binding proteins family.</text>
</comment>
<dbReference type="GO" id="GO:0016887">
    <property type="term" value="F:ATP hydrolysis activity"/>
    <property type="evidence" value="ECO:0007669"/>
    <property type="project" value="UniProtKB-UniRule"/>
</dbReference>
<evidence type="ECO:0000256" key="1">
    <source>
        <dbReference type="ARBA" id="ARBA00007352"/>
    </source>
</evidence>
<dbReference type="OrthoDB" id="9809679at2"/>
<evidence type="ECO:0000313" key="11">
    <source>
        <dbReference type="EMBL" id="SDC36346.1"/>
    </source>
</evidence>
<dbReference type="Gene3D" id="3.30.300.130">
    <property type="entry name" value="Fe-S cluster assembly (FSCA)"/>
    <property type="match status" value="1"/>
</dbReference>
<organism evidence="11 12">
    <name type="scientific">Sanguibacter gelidistatuariae</name>
    <dbReference type="NCBI Taxonomy" id="1814289"/>
    <lineage>
        <taxon>Bacteria</taxon>
        <taxon>Bacillati</taxon>
        <taxon>Actinomycetota</taxon>
        <taxon>Actinomycetes</taxon>
        <taxon>Micrococcales</taxon>
        <taxon>Sanguibacteraceae</taxon>
        <taxon>Sanguibacter</taxon>
    </lineage>
</organism>
<gene>
    <name evidence="11" type="ORF">SAMN05216410_1726</name>
</gene>
<dbReference type="FunFam" id="3.40.50.300:FF:000304">
    <property type="entry name" value="Iron-sulfur cluster carrier protein"/>
    <property type="match status" value="1"/>
</dbReference>
<evidence type="ECO:0000256" key="5">
    <source>
        <dbReference type="ARBA" id="ARBA00022801"/>
    </source>
</evidence>
<evidence type="ECO:0000313" key="12">
    <source>
        <dbReference type="Proteomes" id="UP000199039"/>
    </source>
</evidence>
<comment type="subunit">
    <text evidence="9">Homodimer.</text>
</comment>
<dbReference type="GO" id="GO:0005524">
    <property type="term" value="F:ATP binding"/>
    <property type="evidence" value="ECO:0007669"/>
    <property type="project" value="UniProtKB-UniRule"/>
</dbReference>
<dbReference type="InterPro" id="IPR033756">
    <property type="entry name" value="YlxH/NBP35"/>
</dbReference>
<sequence length="389" mass="40109">MADSLLPADLTALETAVHEALTTVIDPEIRRPITELSMVRSVVVQEIAGRPGAARAVVGIDLTTAGCPMKSTLTSESSAAALTVEGIEDVRIELGVMSTEQRLGLRTLLRGGTGAPEIPFSKPGSLTKVYAIASGKGGVGKSTVTANLAAAMAADGLKVGVLDADIYGFSIPRLLGVTGQPTKVDNMLLPPIAHEVKVVSIGMFVPAGQPVVWRGPMLHRALEQFLADVFWGDLDVLLLDLPPGTGDIAISVAQLLPNSEIVVVTTPQVAAAEVAERAGSVAVQTNQGLVGVIENMSWFEQADGSRLALFGTGGGERVAANLTSLTGGEVPLLGHIPLDVTLREGGDEGIPVVLSDPTSPAALALIEISRTLAARGRGLAGRRLGLSVV</sequence>
<accession>A0A1G6L154</accession>
<dbReference type="Proteomes" id="UP000199039">
    <property type="component" value="Unassembled WGS sequence"/>
</dbReference>
<dbReference type="InterPro" id="IPR000808">
    <property type="entry name" value="Mrp-like_CS"/>
</dbReference>
<dbReference type="CDD" id="cd02037">
    <property type="entry name" value="Mrp_NBP35"/>
    <property type="match status" value="1"/>
</dbReference>
<keyword evidence="8 9" id="KW-0411">Iron-sulfur</keyword>
<feature type="domain" description="MIP18 family-like" evidence="10">
    <location>
        <begin position="14"/>
        <end position="93"/>
    </location>
</feature>
<dbReference type="GO" id="GO:0016226">
    <property type="term" value="P:iron-sulfur cluster assembly"/>
    <property type="evidence" value="ECO:0007669"/>
    <property type="project" value="InterPro"/>
</dbReference>
<dbReference type="PROSITE" id="PS01215">
    <property type="entry name" value="MRP"/>
    <property type="match status" value="1"/>
</dbReference>
<comment type="function">
    <text evidence="9">Binds and transfers iron-sulfur (Fe-S) clusters to target apoproteins. Can hydrolyze ATP.</text>
</comment>
<evidence type="ECO:0000259" key="10">
    <source>
        <dbReference type="Pfam" id="PF01883"/>
    </source>
</evidence>
<keyword evidence="5 9" id="KW-0378">Hydrolase</keyword>
<dbReference type="GO" id="GO:0051539">
    <property type="term" value="F:4 iron, 4 sulfur cluster binding"/>
    <property type="evidence" value="ECO:0007669"/>
    <property type="project" value="TreeGrafter"/>
</dbReference>
<dbReference type="Pfam" id="PF01883">
    <property type="entry name" value="FeS_assembly_P"/>
    <property type="match status" value="1"/>
</dbReference>
<dbReference type="GO" id="GO:0140663">
    <property type="term" value="F:ATP-dependent FeS chaperone activity"/>
    <property type="evidence" value="ECO:0007669"/>
    <property type="project" value="InterPro"/>
</dbReference>
<dbReference type="InterPro" id="IPR034904">
    <property type="entry name" value="FSCA_dom_sf"/>
</dbReference>
<dbReference type="InterPro" id="IPR044304">
    <property type="entry name" value="NUBPL-like"/>
</dbReference>
<dbReference type="InterPro" id="IPR019591">
    <property type="entry name" value="Mrp/NBP35_ATP-bd"/>
</dbReference>
<proteinExistence type="inferred from homology"/>
<comment type="similarity">
    <text evidence="1">In the N-terminal section; belongs to the MIP18 family.</text>
</comment>
<dbReference type="InterPro" id="IPR002744">
    <property type="entry name" value="MIP18-like"/>
</dbReference>
<keyword evidence="7 9" id="KW-0408">Iron</keyword>
<reference evidence="11 12" key="1">
    <citation type="submission" date="2016-09" db="EMBL/GenBank/DDBJ databases">
        <authorList>
            <person name="Capua I."/>
            <person name="De Benedictis P."/>
            <person name="Joannis T."/>
            <person name="Lombin L.H."/>
            <person name="Cattoli G."/>
        </authorList>
    </citation>
    <scope>NUCLEOTIDE SEQUENCE [LARGE SCALE GENOMIC DNA]</scope>
    <source>
        <strain evidence="11 12">ISLP-3</strain>
    </source>
</reference>
<dbReference type="SUPFAM" id="SSF52540">
    <property type="entry name" value="P-loop containing nucleoside triphosphate hydrolases"/>
    <property type="match status" value="1"/>
</dbReference>
<dbReference type="STRING" id="1814289.SAMN05216410_1726"/>
<comment type="similarity">
    <text evidence="2">In the C-terminal section; belongs to the Mrp/NBP35 ATP-binding proteins family.</text>
</comment>
<dbReference type="PANTHER" id="PTHR42961:SF2">
    <property type="entry name" value="IRON-SULFUR PROTEIN NUBPL"/>
    <property type="match status" value="1"/>
</dbReference>
<dbReference type="AlphaFoldDB" id="A0A1G6L154"/>
<keyword evidence="4 9" id="KW-0547">Nucleotide-binding</keyword>
<feature type="binding site" evidence="9">
    <location>
        <begin position="135"/>
        <end position="142"/>
    </location>
    <ligand>
        <name>ATP</name>
        <dbReference type="ChEBI" id="CHEBI:30616"/>
    </ligand>
</feature>
<dbReference type="PANTHER" id="PTHR42961">
    <property type="entry name" value="IRON-SULFUR PROTEIN NUBPL"/>
    <property type="match status" value="1"/>
</dbReference>
<protein>
    <recommendedName>
        <fullName evidence="9">Iron-sulfur cluster carrier protein</fullName>
    </recommendedName>
</protein>
<dbReference type="RefSeq" id="WP_093182367.1">
    <property type="nucleotide sequence ID" value="NZ_FMYH01000002.1"/>
</dbReference>
<evidence type="ECO:0000256" key="6">
    <source>
        <dbReference type="ARBA" id="ARBA00022840"/>
    </source>
</evidence>
<evidence type="ECO:0000256" key="8">
    <source>
        <dbReference type="ARBA" id="ARBA00023014"/>
    </source>
</evidence>
<evidence type="ECO:0000256" key="4">
    <source>
        <dbReference type="ARBA" id="ARBA00022741"/>
    </source>
</evidence>
<dbReference type="EMBL" id="FMYH01000002">
    <property type="protein sequence ID" value="SDC36346.1"/>
    <property type="molecule type" value="Genomic_DNA"/>
</dbReference>
<name>A0A1G6L154_9MICO</name>
<dbReference type="HAMAP" id="MF_02040">
    <property type="entry name" value="Mrp_NBP35"/>
    <property type="match status" value="1"/>
</dbReference>
<dbReference type="GO" id="GO:0046872">
    <property type="term" value="F:metal ion binding"/>
    <property type="evidence" value="ECO:0007669"/>
    <property type="project" value="UniProtKB-KW"/>
</dbReference>
<evidence type="ECO:0000256" key="9">
    <source>
        <dbReference type="HAMAP-Rule" id="MF_02040"/>
    </source>
</evidence>
<dbReference type="Gene3D" id="3.40.50.300">
    <property type="entry name" value="P-loop containing nucleotide triphosphate hydrolases"/>
    <property type="match status" value="1"/>
</dbReference>
<dbReference type="InterPro" id="IPR027417">
    <property type="entry name" value="P-loop_NTPase"/>
</dbReference>
<keyword evidence="12" id="KW-1185">Reference proteome</keyword>
<keyword evidence="3 9" id="KW-0479">Metal-binding</keyword>